<reference evidence="2" key="1">
    <citation type="journal article" date="2019" name="Int. J. Syst. Evol. Microbiol.">
        <title>The Global Catalogue of Microorganisms (GCM) 10K type strain sequencing project: providing services to taxonomists for standard genome sequencing and annotation.</title>
        <authorList>
            <consortium name="The Broad Institute Genomics Platform"/>
            <consortium name="The Broad Institute Genome Sequencing Center for Infectious Disease"/>
            <person name="Wu L."/>
            <person name="Ma J."/>
        </authorList>
    </citation>
    <scope>NUCLEOTIDE SEQUENCE [LARGE SCALE GENOMIC DNA]</scope>
    <source>
        <strain evidence="2">WLHS5</strain>
    </source>
</reference>
<dbReference type="RefSeq" id="WP_380673425.1">
    <property type="nucleotide sequence ID" value="NZ_JBHTCJ010000026.1"/>
</dbReference>
<evidence type="ECO:0000313" key="1">
    <source>
        <dbReference type="EMBL" id="MFC7345050.1"/>
    </source>
</evidence>
<protein>
    <submittedName>
        <fullName evidence="1">Uncharacterized protein</fullName>
    </submittedName>
</protein>
<organism evidence="1 2">
    <name type="scientific">Saccharopolyspora griseoalba</name>
    <dbReference type="NCBI Taxonomy" id="1431848"/>
    <lineage>
        <taxon>Bacteria</taxon>
        <taxon>Bacillati</taxon>
        <taxon>Actinomycetota</taxon>
        <taxon>Actinomycetes</taxon>
        <taxon>Pseudonocardiales</taxon>
        <taxon>Pseudonocardiaceae</taxon>
        <taxon>Saccharopolyspora</taxon>
    </lineage>
</organism>
<gene>
    <name evidence="1" type="ORF">ACFQRI_26865</name>
</gene>
<name>A0ABW2LU59_9PSEU</name>
<keyword evidence="2" id="KW-1185">Reference proteome</keyword>
<dbReference type="EMBL" id="JBHTCJ010000026">
    <property type="protein sequence ID" value="MFC7345050.1"/>
    <property type="molecule type" value="Genomic_DNA"/>
</dbReference>
<accession>A0ABW2LU59</accession>
<proteinExistence type="predicted"/>
<comment type="caution">
    <text evidence="1">The sequence shown here is derived from an EMBL/GenBank/DDBJ whole genome shotgun (WGS) entry which is preliminary data.</text>
</comment>
<sequence>MSIESTTMGDLDQELADLKVGEHITATGMDTRGWEVTRVGYLLAEPKQATYNKQPVWRLFVGPKGLSPEEKSCWVTLVPGKEYKVARIEEPDPNQWHTSSLGSIPGVRAASYTPTIRFGGKAAARSTSPEQDVLATVHHVDGGKYEIRSEEGDELLAGATLGGTKIWWRYVLN</sequence>
<dbReference type="Proteomes" id="UP001596504">
    <property type="component" value="Unassembled WGS sequence"/>
</dbReference>
<evidence type="ECO:0000313" key="2">
    <source>
        <dbReference type="Proteomes" id="UP001596504"/>
    </source>
</evidence>